<proteinExistence type="predicted"/>
<dbReference type="InterPro" id="IPR003673">
    <property type="entry name" value="CoA-Trfase_fam_III"/>
</dbReference>
<protein>
    <submittedName>
        <fullName evidence="2">CAIB/BAIF family protein</fullName>
    </submittedName>
</protein>
<organism evidence="2">
    <name type="scientific">uncultured delta proteobacterium</name>
    <dbReference type="NCBI Taxonomy" id="34034"/>
    <lineage>
        <taxon>Bacteria</taxon>
        <taxon>Deltaproteobacteria</taxon>
        <taxon>environmental samples</taxon>
    </lineage>
</organism>
<dbReference type="GO" id="GO:0008410">
    <property type="term" value="F:CoA-transferase activity"/>
    <property type="evidence" value="ECO:0007669"/>
    <property type="project" value="TreeGrafter"/>
</dbReference>
<gene>
    <name evidence="2" type="ORF">KL86DPRO_30056</name>
</gene>
<name>A0A212K6T3_9DELT</name>
<dbReference type="InterPro" id="IPR050483">
    <property type="entry name" value="CoA-transferase_III_domain"/>
</dbReference>
<dbReference type="InterPro" id="IPR044855">
    <property type="entry name" value="CoA-Trfase_III_dom3_sf"/>
</dbReference>
<dbReference type="Gene3D" id="3.40.50.10540">
    <property type="entry name" value="Crotonobetainyl-coa:carnitine coa-transferase, domain 1"/>
    <property type="match status" value="1"/>
</dbReference>
<evidence type="ECO:0000256" key="1">
    <source>
        <dbReference type="ARBA" id="ARBA00022679"/>
    </source>
</evidence>
<dbReference type="SUPFAM" id="SSF89796">
    <property type="entry name" value="CoA-transferase family III (CaiB/BaiF)"/>
    <property type="match status" value="1"/>
</dbReference>
<dbReference type="InterPro" id="IPR023606">
    <property type="entry name" value="CoA-Trfase_III_dom_1_sf"/>
</dbReference>
<dbReference type="EMBL" id="FLUQ01000003">
    <property type="protein sequence ID" value="SBW07439.1"/>
    <property type="molecule type" value="Genomic_DNA"/>
</dbReference>
<dbReference type="Gene3D" id="3.30.1540.10">
    <property type="entry name" value="formyl-coa transferase, domain 3"/>
    <property type="match status" value="1"/>
</dbReference>
<dbReference type="PANTHER" id="PTHR48207">
    <property type="entry name" value="SUCCINATE--HYDROXYMETHYLGLUTARATE COA-TRANSFERASE"/>
    <property type="match status" value="1"/>
</dbReference>
<evidence type="ECO:0000313" key="2">
    <source>
        <dbReference type="EMBL" id="SBW07439.1"/>
    </source>
</evidence>
<keyword evidence="1" id="KW-0808">Transferase</keyword>
<reference evidence="2" key="1">
    <citation type="submission" date="2016-04" db="EMBL/GenBank/DDBJ databases">
        <authorList>
            <person name="Evans L.H."/>
            <person name="Alamgir A."/>
            <person name="Owens N."/>
            <person name="Weber N.D."/>
            <person name="Virtaneva K."/>
            <person name="Barbian K."/>
            <person name="Babar A."/>
            <person name="Rosenke K."/>
        </authorList>
    </citation>
    <scope>NUCLEOTIDE SEQUENCE</scope>
    <source>
        <strain evidence="2">86</strain>
    </source>
</reference>
<accession>A0A212K6T3</accession>
<dbReference type="Pfam" id="PF02515">
    <property type="entry name" value="CoA_transf_3"/>
    <property type="match status" value="1"/>
</dbReference>
<dbReference type="PANTHER" id="PTHR48207:SF3">
    <property type="entry name" value="SUCCINATE--HYDROXYMETHYLGLUTARATE COA-TRANSFERASE"/>
    <property type="match status" value="1"/>
</dbReference>
<sequence>MQKRENALPLSGLTVIDAATMLAAPWAAAFLGDYGARVIKIEHPEKGDTVRAYGRQKNGVSLFWKTLARNKEAITLNLGKPEGQAIFKKLAAKADVVIENYRPGTMERWGIGWDALSEINPSLIMLRVSAFGQTGPYSSRPGFGTVAEAMSGFASVNGAKDQPTLPGIALADGVCGVFSALSVMIAVHERSQNPGNRGQYIDMALYEPLMRLLDAELMAYDQLGVVAKPSGNSSESFAPRNAYQCKDGTWMALSGSAQPIAARVFQAIGRPELINDERFCDNAARLRNVKELDSLIGSWIKERDMDEVQHVFGEVGAVIGPMYTTKQVYEDPHYIYRESFAAVEDHELGATLRMPNVMGKFSRTPGRISHAGQPMGKSNTAIFRNMLGLSEEECAALRAKGII</sequence>
<dbReference type="AlphaFoldDB" id="A0A212K6T3"/>